<dbReference type="RefSeq" id="WP_345330702.1">
    <property type="nucleotide sequence ID" value="NZ_BAABJI010000002.1"/>
</dbReference>
<dbReference type="Proteomes" id="UP001501436">
    <property type="component" value="Unassembled WGS sequence"/>
</dbReference>
<keyword evidence="2" id="KW-1185">Reference proteome</keyword>
<evidence type="ECO:0000313" key="2">
    <source>
        <dbReference type="Proteomes" id="UP001501436"/>
    </source>
</evidence>
<organism evidence="1 2">
    <name type="scientific">Mucilaginibacter defluvii</name>
    <dbReference type="NCBI Taxonomy" id="1196019"/>
    <lineage>
        <taxon>Bacteria</taxon>
        <taxon>Pseudomonadati</taxon>
        <taxon>Bacteroidota</taxon>
        <taxon>Sphingobacteriia</taxon>
        <taxon>Sphingobacteriales</taxon>
        <taxon>Sphingobacteriaceae</taxon>
        <taxon>Mucilaginibacter</taxon>
    </lineage>
</organism>
<evidence type="ECO:0000313" key="1">
    <source>
        <dbReference type="EMBL" id="GAA4914450.1"/>
    </source>
</evidence>
<comment type="caution">
    <text evidence="1">The sequence shown here is derived from an EMBL/GenBank/DDBJ whole genome shotgun (WGS) entry which is preliminary data.</text>
</comment>
<dbReference type="EMBL" id="BAABJI010000002">
    <property type="protein sequence ID" value="GAA4914450.1"/>
    <property type="molecule type" value="Genomic_DNA"/>
</dbReference>
<protein>
    <submittedName>
        <fullName evidence="1">Uncharacterized protein</fullName>
    </submittedName>
</protein>
<accession>A0ABP9FYF2</accession>
<sequence length="82" mass="9779">MPEQNSYMLFYEVDVSPDNKASVKFSLDRFPLEMIPELVKQLNQHLFLEAARKGFYDERRHHANLANQTHDDWLAKQLQLFN</sequence>
<gene>
    <name evidence="1" type="ORF">GCM10023313_17290</name>
</gene>
<reference evidence="2" key="1">
    <citation type="journal article" date="2019" name="Int. J. Syst. Evol. Microbiol.">
        <title>The Global Catalogue of Microorganisms (GCM) 10K type strain sequencing project: providing services to taxonomists for standard genome sequencing and annotation.</title>
        <authorList>
            <consortium name="The Broad Institute Genomics Platform"/>
            <consortium name="The Broad Institute Genome Sequencing Center for Infectious Disease"/>
            <person name="Wu L."/>
            <person name="Ma J."/>
        </authorList>
    </citation>
    <scope>NUCLEOTIDE SEQUENCE [LARGE SCALE GENOMIC DNA]</scope>
    <source>
        <strain evidence="2">JCM 18283</strain>
    </source>
</reference>
<name>A0ABP9FYF2_9SPHI</name>
<proteinExistence type="predicted"/>